<name>A0A1H5LWZ5_9MICC</name>
<dbReference type="RefSeq" id="WP_074711919.1">
    <property type="nucleotide sequence ID" value="NZ_FNTV01000001.1"/>
</dbReference>
<evidence type="ECO:0000313" key="1">
    <source>
        <dbReference type="EMBL" id="SEE80921.1"/>
    </source>
</evidence>
<dbReference type="EMBL" id="FNTV01000001">
    <property type="protein sequence ID" value="SEE80921.1"/>
    <property type="molecule type" value="Genomic_DNA"/>
</dbReference>
<gene>
    <name evidence="1" type="ORF">SAMN04489740_2626</name>
</gene>
<evidence type="ECO:0000313" key="2">
    <source>
        <dbReference type="Proteomes" id="UP000182725"/>
    </source>
</evidence>
<proteinExistence type="predicted"/>
<dbReference type="Proteomes" id="UP000182725">
    <property type="component" value="Unassembled WGS sequence"/>
</dbReference>
<dbReference type="AlphaFoldDB" id="A0A1H5LWZ5"/>
<accession>A0A1H5LWZ5</accession>
<reference evidence="1 2" key="1">
    <citation type="submission" date="2016-10" db="EMBL/GenBank/DDBJ databases">
        <authorList>
            <person name="de Groot N.N."/>
        </authorList>
    </citation>
    <scope>NUCLEOTIDE SEQUENCE [LARGE SCALE GENOMIC DNA]</scope>
    <source>
        <strain evidence="1 2">DSM 22274</strain>
    </source>
</reference>
<protein>
    <submittedName>
        <fullName evidence="1">Uncharacterized protein</fullName>
    </submittedName>
</protein>
<organism evidence="1 2">
    <name type="scientific">Arthrobacter alpinus</name>
    <dbReference type="NCBI Taxonomy" id="656366"/>
    <lineage>
        <taxon>Bacteria</taxon>
        <taxon>Bacillati</taxon>
        <taxon>Actinomycetota</taxon>
        <taxon>Actinomycetes</taxon>
        <taxon>Micrococcales</taxon>
        <taxon>Micrococcaceae</taxon>
        <taxon>Arthrobacter</taxon>
    </lineage>
</organism>
<sequence length="577" mass="62669">MRPADVDMPFLAAVGTAVDTAVEQTLAEVPQGLNGWAHRQLMDRMKLLVGAYLFGGSSYHENVELLAAALTLASTLRDLQTPNGLFYGGDNVSSPPDSAFTVNDVCDTIEVICRAESLGSTPMLNRVKKALEVIADAAEPALVAGGIHTPNHRWELSAALARLYRRRPSPQLYDRILEWLAEGIDVNADGSYSERSANYAAHVSNPSLILIGDVLQRPDLHEVVEVNLASTLELILPDRMVETVHSRRQDQNDAFSLSPYLVAYRRFAIERQRGDFSWAAEQALEAGLDGASTIIAELLLNPGLSQKLPACEAPETHRRSLWPDSKLAVDARPERTIVVYGGSDYAQAGRVRSGLANNPTFMRLFAGEAVLDAVRLSRTFFGLGPFRASGFTVREGGESYALSEAVGASYYQPLAESERSTKGQYQLEDEGRFHAAMSFSRRERDRIQLETEIVVTPTDAGAHIDIDMTGPKAPWVLELTFRGDGTFLGGLPLSSRDVHFVDGSGVYRIGETELVVTSDAARNQAVAPGYSPGEDYEFLGATDATTGRHAYLTGNSPGRFSIDVSVRGHGVAGENRG</sequence>